<reference evidence="5" key="1">
    <citation type="submission" date="2022-01" db="EMBL/GenBank/DDBJ databases">
        <authorList>
            <person name="King R."/>
        </authorList>
    </citation>
    <scope>NUCLEOTIDE SEQUENCE</scope>
</reference>
<name>A0A9N9TS55_PHYSR</name>
<dbReference type="InterPro" id="IPR013083">
    <property type="entry name" value="Znf_RING/FYVE/PHD"/>
</dbReference>
<dbReference type="EMBL" id="OU900097">
    <property type="protein sequence ID" value="CAG9861779.1"/>
    <property type="molecule type" value="Genomic_DNA"/>
</dbReference>
<evidence type="ECO:0000256" key="1">
    <source>
        <dbReference type="ARBA" id="ARBA00022771"/>
    </source>
</evidence>
<organism evidence="5 6">
    <name type="scientific">Phyllotreta striolata</name>
    <name type="common">Striped flea beetle</name>
    <name type="synonym">Crioceris striolata</name>
    <dbReference type="NCBI Taxonomy" id="444603"/>
    <lineage>
        <taxon>Eukaryota</taxon>
        <taxon>Metazoa</taxon>
        <taxon>Ecdysozoa</taxon>
        <taxon>Arthropoda</taxon>
        <taxon>Hexapoda</taxon>
        <taxon>Insecta</taxon>
        <taxon>Pterygota</taxon>
        <taxon>Neoptera</taxon>
        <taxon>Endopterygota</taxon>
        <taxon>Coleoptera</taxon>
        <taxon>Polyphaga</taxon>
        <taxon>Cucujiformia</taxon>
        <taxon>Chrysomeloidea</taxon>
        <taxon>Chrysomelidae</taxon>
        <taxon>Galerucinae</taxon>
        <taxon>Alticini</taxon>
        <taxon>Phyllotreta</taxon>
    </lineage>
</organism>
<evidence type="ECO:0000256" key="3">
    <source>
        <dbReference type="PROSITE-ProRule" id="PRU00175"/>
    </source>
</evidence>
<protein>
    <recommendedName>
        <fullName evidence="4">RING-type domain-containing protein</fullName>
    </recommendedName>
</protein>
<dbReference type="OrthoDB" id="6655791at2759"/>
<keyword evidence="6" id="KW-1185">Reference proteome</keyword>
<dbReference type="PANTHER" id="PTHR45676:SF41">
    <property type="entry name" value="RING-H2 FINGER PROTEIN ATL66"/>
    <property type="match status" value="1"/>
</dbReference>
<dbReference type="PANTHER" id="PTHR45676">
    <property type="entry name" value="RING-H2 FINGER PROTEIN ATL51-RELATED"/>
    <property type="match status" value="1"/>
</dbReference>
<evidence type="ECO:0000313" key="5">
    <source>
        <dbReference type="EMBL" id="CAG9861779.1"/>
    </source>
</evidence>
<dbReference type="GO" id="GO:0008270">
    <property type="term" value="F:zinc ion binding"/>
    <property type="evidence" value="ECO:0007669"/>
    <property type="project" value="UniProtKB-KW"/>
</dbReference>
<dbReference type="PROSITE" id="PS50089">
    <property type="entry name" value="ZF_RING_2"/>
    <property type="match status" value="1"/>
</dbReference>
<gene>
    <name evidence="5" type="ORF">PHYEVI_LOCUS8108</name>
</gene>
<evidence type="ECO:0000313" key="6">
    <source>
        <dbReference type="Proteomes" id="UP001153712"/>
    </source>
</evidence>
<evidence type="ECO:0000259" key="4">
    <source>
        <dbReference type="PROSITE" id="PS50089"/>
    </source>
</evidence>
<dbReference type="Gene3D" id="3.30.40.10">
    <property type="entry name" value="Zinc/RING finger domain, C3HC4 (zinc finger)"/>
    <property type="match status" value="1"/>
</dbReference>
<evidence type="ECO:0000256" key="2">
    <source>
        <dbReference type="ARBA" id="ARBA00022833"/>
    </source>
</evidence>
<keyword evidence="1 3" id="KW-0863">Zinc-finger</keyword>
<keyword evidence="2" id="KW-0862">Zinc</keyword>
<dbReference type="AlphaFoldDB" id="A0A9N9TS55"/>
<dbReference type="Proteomes" id="UP001153712">
    <property type="component" value="Chromosome 4"/>
</dbReference>
<dbReference type="SUPFAM" id="SSF57850">
    <property type="entry name" value="RING/U-box"/>
    <property type="match status" value="1"/>
</dbReference>
<dbReference type="SMART" id="SM00184">
    <property type="entry name" value="RING"/>
    <property type="match status" value="1"/>
</dbReference>
<proteinExistence type="predicted"/>
<keyword evidence="1 3" id="KW-0479">Metal-binding</keyword>
<dbReference type="InterPro" id="IPR001841">
    <property type="entry name" value="Znf_RING"/>
</dbReference>
<feature type="domain" description="RING-type" evidence="4">
    <location>
        <begin position="88"/>
        <end position="134"/>
    </location>
</feature>
<sequence length="136" mass="16145">MRQKNSLKMFSRMPLQFTPFVFGVALAVALGTVVYHVWNSTNQNQNRYNYNDDTTTTFDCGYDTPVWKNDTDEKNERLKRRKKTVEKCSICLDDMKMWMKNVSLLKCNHSFHTHCIERWFMMSNGGRRICPICRDN</sequence>
<accession>A0A9N9TS55</accession>
<dbReference type="Pfam" id="PF13639">
    <property type="entry name" value="zf-RING_2"/>
    <property type="match status" value="1"/>
</dbReference>